<name>A0A2C6KT36_9APIC</name>
<feature type="non-terminal residue" evidence="1">
    <location>
        <position position="1"/>
    </location>
</feature>
<accession>A0A2C6KT36</accession>
<evidence type="ECO:0000313" key="2">
    <source>
        <dbReference type="Proteomes" id="UP000221165"/>
    </source>
</evidence>
<dbReference type="EMBL" id="MIGC01003436">
    <property type="protein sequence ID" value="PHJ19444.1"/>
    <property type="molecule type" value="Genomic_DNA"/>
</dbReference>
<reference evidence="1 2" key="1">
    <citation type="journal article" date="2017" name="Int. J. Parasitol.">
        <title>The genome of the protozoan parasite Cystoisospora suis and a reverse vaccinology approach to identify vaccine candidates.</title>
        <authorList>
            <person name="Palmieri N."/>
            <person name="Shrestha A."/>
            <person name="Ruttkowski B."/>
            <person name="Beck T."/>
            <person name="Vogl C."/>
            <person name="Tomley F."/>
            <person name="Blake D.P."/>
            <person name="Joachim A."/>
        </authorList>
    </citation>
    <scope>NUCLEOTIDE SEQUENCE [LARGE SCALE GENOMIC DNA]</scope>
    <source>
        <strain evidence="1 2">Wien I</strain>
    </source>
</reference>
<evidence type="ECO:0000313" key="1">
    <source>
        <dbReference type="EMBL" id="PHJ19444.1"/>
    </source>
</evidence>
<proteinExistence type="predicted"/>
<dbReference type="AlphaFoldDB" id="A0A2C6KT36"/>
<keyword evidence="2" id="KW-1185">Reference proteome</keyword>
<dbReference type="GeneID" id="94430091"/>
<protein>
    <submittedName>
        <fullName evidence="1">Uncharacterized protein</fullName>
    </submittedName>
</protein>
<comment type="caution">
    <text evidence="1">The sequence shown here is derived from an EMBL/GenBank/DDBJ whole genome shotgun (WGS) entry which is preliminary data.</text>
</comment>
<dbReference type="RefSeq" id="XP_067921144.1">
    <property type="nucleotide sequence ID" value="XM_068066880.1"/>
</dbReference>
<gene>
    <name evidence="1" type="ORF">CSUI_006727</name>
</gene>
<dbReference type="VEuPathDB" id="ToxoDB:CSUI_006727"/>
<organism evidence="1 2">
    <name type="scientific">Cystoisospora suis</name>
    <dbReference type="NCBI Taxonomy" id="483139"/>
    <lineage>
        <taxon>Eukaryota</taxon>
        <taxon>Sar</taxon>
        <taxon>Alveolata</taxon>
        <taxon>Apicomplexa</taxon>
        <taxon>Conoidasida</taxon>
        <taxon>Coccidia</taxon>
        <taxon>Eucoccidiorida</taxon>
        <taxon>Eimeriorina</taxon>
        <taxon>Sarcocystidae</taxon>
        <taxon>Cystoisospora</taxon>
    </lineage>
</organism>
<sequence>RNLLLISLAYRDYRDYVYLPVLCRIFRYHTREFVFDRDCDGQRAARTVPKLL</sequence>
<dbReference type="Proteomes" id="UP000221165">
    <property type="component" value="Unassembled WGS sequence"/>
</dbReference>